<dbReference type="STRING" id="401562.NS365_06530"/>
<dbReference type="EMBL" id="LDPZ01000070">
    <property type="protein sequence ID" value="KTQ84623.1"/>
    <property type="molecule type" value="Genomic_DNA"/>
</dbReference>
<dbReference type="InterPro" id="IPR038770">
    <property type="entry name" value="Na+/solute_symporter_sf"/>
</dbReference>
<accession>A0A175R2Y9</accession>
<dbReference type="GO" id="GO:0005886">
    <property type="term" value="C:plasma membrane"/>
    <property type="evidence" value="ECO:0007669"/>
    <property type="project" value="TreeGrafter"/>
</dbReference>
<dbReference type="PANTHER" id="PTHR18640:SF5">
    <property type="entry name" value="SODIUM_BILE ACID COTRANSPORTER 7"/>
    <property type="match status" value="1"/>
</dbReference>
<keyword evidence="6" id="KW-1185">Reference proteome</keyword>
<feature type="transmembrane region" description="Helical" evidence="2">
    <location>
        <begin position="41"/>
        <end position="60"/>
    </location>
</feature>
<sequence>MSFTSRLRAIPVDRFLLMLIATVGIAAVLPARGEVAEAFDWITYGAIALLFFLYGARLSPQAVWAGLLHWRLQGLVFLSTFALFPIVGLLVAPLADRVIPGELALGLLYLTLLPSTVQSSIAFTSIAGGNVPAALTSASVSNMLGVIVTPVLVLLLASGSGDGAFSFDAIEKIALQILAPFVAGQIVRPLIGGWLARHKPVTVVVDRGSILLVVYAAFSEGVVAGVWSSLDWQDLAIVVLFDIAILAVSLSVTTLAARKLGFNREDEIAIVFCGSKKSMATGIPMAGILFAGHAMALVVLPLMLFHQIQLFACAALAQRYARQTKAVPTPSVTEAAAEERDSVDKAAATTNP</sequence>
<feature type="transmembrane region" description="Helical" evidence="2">
    <location>
        <begin position="236"/>
        <end position="257"/>
    </location>
</feature>
<dbReference type="PATRIC" id="fig|401562.3.peg.4725"/>
<proteinExistence type="predicted"/>
<dbReference type="EMBL" id="LDQA01000015">
    <property type="protein sequence ID" value="KTR06768.1"/>
    <property type="molecule type" value="Genomic_DNA"/>
</dbReference>
<name>A0A175R2Y9_9HYPH</name>
<evidence type="ECO:0000313" key="6">
    <source>
        <dbReference type="Proteomes" id="UP000078529"/>
    </source>
</evidence>
<dbReference type="PANTHER" id="PTHR18640">
    <property type="entry name" value="SOLUTE CARRIER FAMILY 10 MEMBER 7"/>
    <property type="match status" value="1"/>
</dbReference>
<feature type="transmembrane region" description="Helical" evidence="2">
    <location>
        <begin position="12"/>
        <end position="29"/>
    </location>
</feature>
<dbReference type="PIRSF" id="PIRSF026166">
    <property type="entry name" value="UCP026166"/>
    <property type="match status" value="1"/>
</dbReference>
<feature type="region of interest" description="Disordered" evidence="1">
    <location>
        <begin position="331"/>
        <end position="352"/>
    </location>
</feature>
<evidence type="ECO:0000256" key="2">
    <source>
        <dbReference type="SAM" id="Phobius"/>
    </source>
</evidence>
<evidence type="ECO:0000313" key="4">
    <source>
        <dbReference type="EMBL" id="KTR06768.1"/>
    </source>
</evidence>
<evidence type="ECO:0000256" key="1">
    <source>
        <dbReference type="SAM" id="MobiDB-lite"/>
    </source>
</evidence>
<evidence type="ECO:0000313" key="5">
    <source>
        <dbReference type="Proteomes" id="UP000078272"/>
    </source>
</evidence>
<feature type="transmembrane region" description="Helical" evidence="2">
    <location>
        <begin position="140"/>
        <end position="161"/>
    </location>
</feature>
<evidence type="ECO:0000313" key="3">
    <source>
        <dbReference type="EMBL" id="KTQ84623.1"/>
    </source>
</evidence>
<keyword evidence="2" id="KW-0812">Transmembrane</keyword>
<keyword evidence="2" id="KW-0472">Membrane</keyword>
<comment type="caution">
    <text evidence="3">The sequence shown here is derived from an EMBL/GenBank/DDBJ whole genome shotgun (WGS) entry which is preliminary data.</text>
</comment>
<feature type="transmembrane region" description="Helical" evidence="2">
    <location>
        <begin position="107"/>
        <end position="128"/>
    </location>
</feature>
<dbReference type="RefSeq" id="WP_058599461.1">
    <property type="nucleotide sequence ID" value="NZ_LDPZ01000070.1"/>
</dbReference>
<dbReference type="OrthoDB" id="9792271at2"/>
<gene>
    <name evidence="3" type="ORF">NS226_21345</name>
    <name evidence="4" type="ORF">NS365_06530</name>
</gene>
<dbReference type="InterPro" id="IPR016833">
    <property type="entry name" value="Put_Na-Bile_cotransptr"/>
</dbReference>
<feature type="transmembrane region" description="Helical" evidence="2">
    <location>
        <begin position="72"/>
        <end position="95"/>
    </location>
</feature>
<keyword evidence="2" id="KW-1133">Transmembrane helix</keyword>
<feature type="transmembrane region" description="Helical" evidence="2">
    <location>
        <begin position="208"/>
        <end position="230"/>
    </location>
</feature>
<dbReference type="Gene3D" id="1.20.1530.20">
    <property type="match status" value="1"/>
</dbReference>
<feature type="transmembrane region" description="Helical" evidence="2">
    <location>
        <begin position="173"/>
        <end position="196"/>
    </location>
</feature>
<feature type="transmembrane region" description="Helical" evidence="2">
    <location>
        <begin position="285"/>
        <end position="305"/>
    </location>
</feature>
<dbReference type="eggNOG" id="COG0385">
    <property type="taxonomic scope" value="Bacteria"/>
</dbReference>
<dbReference type="AlphaFoldDB" id="A0A175R2Y9"/>
<dbReference type="Proteomes" id="UP000078529">
    <property type="component" value="Unassembled WGS sequence"/>
</dbReference>
<protein>
    <submittedName>
        <fullName evidence="3">Membrane protein</fullName>
    </submittedName>
</protein>
<reference evidence="5 6" key="1">
    <citation type="journal article" date="2016" name="Front. Microbiol.">
        <title>Genomic Resource of Rice Seed Associated Bacteria.</title>
        <authorList>
            <person name="Midha S."/>
            <person name="Bansal K."/>
            <person name="Sharma S."/>
            <person name="Kumar N."/>
            <person name="Patil P.P."/>
            <person name="Chaudhry V."/>
            <person name="Patil P.B."/>
        </authorList>
    </citation>
    <scope>NUCLEOTIDE SEQUENCE [LARGE SCALE GENOMIC DNA]</scope>
    <source>
        <strain evidence="3 5">NS226</strain>
        <strain evidence="4 6">NS365</strain>
    </source>
</reference>
<dbReference type="Pfam" id="PF13593">
    <property type="entry name" value="SBF_like"/>
    <property type="match status" value="1"/>
</dbReference>
<dbReference type="Proteomes" id="UP000078272">
    <property type="component" value="Unassembled WGS sequence"/>
</dbReference>
<organism evidence="3 5">
    <name type="scientific">Aureimonas ureilytica</name>
    <dbReference type="NCBI Taxonomy" id="401562"/>
    <lineage>
        <taxon>Bacteria</taxon>
        <taxon>Pseudomonadati</taxon>
        <taxon>Pseudomonadota</taxon>
        <taxon>Alphaproteobacteria</taxon>
        <taxon>Hyphomicrobiales</taxon>
        <taxon>Aurantimonadaceae</taxon>
        <taxon>Aureimonas</taxon>
    </lineage>
</organism>